<dbReference type="NCBIfam" id="TIGR00233">
    <property type="entry name" value="trpS"/>
    <property type="match status" value="1"/>
</dbReference>
<keyword evidence="2 8" id="KW-0436">Ligase</keyword>
<evidence type="ECO:0000313" key="10">
    <source>
        <dbReference type="EMBL" id="VVE87847.1"/>
    </source>
</evidence>
<proteinExistence type="inferred from homology"/>
<comment type="subunit">
    <text evidence="8">Homodimer.</text>
</comment>
<feature type="binding site" evidence="8">
    <location>
        <begin position="11"/>
        <end position="13"/>
    </location>
    <ligand>
        <name>ATP</name>
        <dbReference type="ChEBI" id="CHEBI:30616"/>
    </ligand>
</feature>
<dbReference type="InterPro" id="IPR024109">
    <property type="entry name" value="Trp-tRNA-ligase_bac-type"/>
</dbReference>
<dbReference type="Gene3D" id="1.10.240.10">
    <property type="entry name" value="Tyrosyl-Transfer RNA Synthetase"/>
    <property type="match status" value="1"/>
</dbReference>
<dbReference type="HAMAP" id="MF_00140_B">
    <property type="entry name" value="Trp_tRNA_synth_B"/>
    <property type="match status" value="1"/>
</dbReference>
<evidence type="ECO:0000256" key="3">
    <source>
        <dbReference type="ARBA" id="ARBA00022741"/>
    </source>
</evidence>
<dbReference type="AlphaFoldDB" id="A0A5E5BRD8"/>
<comment type="caution">
    <text evidence="8">Lacks conserved residue(s) required for the propagation of feature annotation.</text>
</comment>
<keyword evidence="11" id="KW-1185">Reference proteome</keyword>
<dbReference type="GO" id="GO:0004830">
    <property type="term" value="F:tryptophan-tRNA ligase activity"/>
    <property type="evidence" value="ECO:0007669"/>
    <property type="project" value="UniProtKB-UniRule"/>
</dbReference>
<dbReference type="InterPro" id="IPR050203">
    <property type="entry name" value="Trp-tRNA_synthetase"/>
</dbReference>
<dbReference type="GO" id="GO:0005829">
    <property type="term" value="C:cytosol"/>
    <property type="evidence" value="ECO:0007669"/>
    <property type="project" value="TreeGrafter"/>
</dbReference>
<keyword evidence="8" id="KW-0963">Cytoplasm</keyword>
<dbReference type="Proteomes" id="UP000382040">
    <property type="component" value="Unassembled WGS sequence"/>
</dbReference>
<dbReference type="InterPro" id="IPR001412">
    <property type="entry name" value="aa-tRNA-synth_I_CS"/>
</dbReference>
<evidence type="ECO:0000313" key="11">
    <source>
        <dbReference type="Proteomes" id="UP000382040"/>
    </source>
</evidence>
<gene>
    <name evidence="8" type="primary">trpS</name>
    <name evidence="10" type="ORF">PBR20603_01787</name>
</gene>
<name>A0A5E5BRD8_9BURK</name>
<dbReference type="EC" id="6.1.1.2" evidence="8"/>
<feature type="short sequence motif" description="'KMSKS' region" evidence="8">
    <location>
        <begin position="265"/>
        <end position="269"/>
    </location>
</feature>
<protein>
    <recommendedName>
        <fullName evidence="8">Tryptophan--tRNA ligase</fullName>
        <ecNumber evidence="8">6.1.1.2</ecNumber>
    </recommendedName>
    <alternativeName>
        <fullName evidence="8">Tryptophanyl-tRNA synthetase</fullName>
        <shortName evidence="8">TrpRS</shortName>
    </alternativeName>
</protein>
<dbReference type="Gene3D" id="3.40.50.620">
    <property type="entry name" value="HUPs"/>
    <property type="match status" value="1"/>
</dbReference>
<evidence type="ECO:0000256" key="5">
    <source>
        <dbReference type="ARBA" id="ARBA00022917"/>
    </source>
</evidence>
<dbReference type="FunFam" id="1.10.240.10:FF:000005">
    <property type="entry name" value="Tryptophan--tRNA ligase"/>
    <property type="match status" value="1"/>
</dbReference>
<dbReference type="InterPro" id="IPR002306">
    <property type="entry name" value="Trp-tRNA-ligase"/>
</dbReference>
<dbReference type="PANTHER" id="PTHR43766:SF1">
    <property type="entry name" value="TRYPTOPHAN--TRNA LIGASE, MITOCHONDRIAL"/>
    <property type="match status" value="1"/>
</dbReference>
<dbReference type="GO" id="GO:0006436">
    <property type="term" value="P:tryptophanyl-tRNA aminoacylation"/>
    <property type="evidence" value="ECO:0007669"/>
    <property type="project" value="UniProtKB-UniRule"/>
</dbReference>
<dbReference type="CDD" id="cd00806">
    <property type="entry name" value="TrpRS_core"/>
    <property type="match status" value="1"/>
</dbReference>
<dbReference type="PROSITE" id="PS00178">
    <property type="entry name" value="AA_TRNA_LIGASE_I"/>
    <property type="match status" value="1"/>
</dbReference>
<feature type="binding site" evidence="8">
    <location>
        <begin position="150"/>
        <end position="152"/>
    </location>
    <ligand>
        <name>ATP</name>
        <dbReference type="ChEBI" id="CHEBI:30616"/>
    </ligand>
</feature>
<dbReference type="InterPro" id="IPR014729">
    <property type="entry name" value="Rossmann-like_a/b/a_fold"/>
</dbReference>
<dbReference type="Pfam" id="PF00579">
    <property type="entry name" value="tRNA-synt_1b"/>
    <property type="match status" value="2"/>
</dbReference>
<dbReference type="EMBL" id="CABPST010000003">
    <property type="protein sequence ID" value="VVE87847.1"/>
    <property type="molecule type" value="Genomic_DNA"/>
</dbReference>
<dbReference type="RefSeq" id="WP_150559180.1">
    <property type="nucleotide sequence ID" value="NZ_CABPST010000003.1"/>
</dbReference>
<dbReference type="PANTHER" id="PTHR43766">
    <property type="entry name" value="TRYPTOPHAN--TRNA LIGASE, MITOCHONDRIAL"/>
    <property type="match status" value="1"/>
</dbReference>
<keyword evidence="5 8" id="KW-0648">Protein biosynthesis</keyword>
<dbReference type="OrthoDB" id="9801042at2"/>
<keyword evidence="4 8" id="KW-0067">ATP-binding</keyword>
<keyword evidence="6 8" id="KW-0030">Aminoacyl-tRNA synthetase</keyword>
<evidence type="ECO:0000256" key="6">
    <source>
        <dbReference type="ARBA" id="ARBA00023146"/>
    </source>
</evidence>
<organism evidence="10 11">
    <name type="scientific">Pandoraea bronchicola</name>
    <dbReference type="NCBI Taxonomy" id="2508287"/>
    <lineage>
        <taxon>Bacteria</taxon>
        <taxon>Pseudomonadati</taxon>
        <taxon>Pseudomonadota</taxon>
        <taxon>Betaproteobacteria</taxon>
        <taxon>Burkholderiales</taxon>
        <taxon>Burkholderiaceae</taxon>
        <taxon>Pandoraea</taxon>
    </lineage>
</organism>
<dbReference type="InterPro" id="IPR002305">
    <property type="entry name" value="aa-tRNA-synth_Ic"/>
</dbReference>
<sequence>MYPERVFSGMRPTGRLHLGHYHGVLKNWIQLQSEYPCYFCVVDWHALTTHYETPEVIEQNVWDVLTDWLAAGIDPNQATLFIQSKVPEHAELALLIGMSTPLGWLERVPTYKEQIEKLKEKDLSTYGFLGYPVLMAADILLYRALHVPVGEDQVPHVEMTREIARRFNYLYGREAGFEEKALAAARKLGGKRSKLYLELRTAYQEQGDDEALEQARAMLSESQSLSLGDRERLFGYLEGTRKLILVEPQALLTPASRMPGLDGQKMSKSYNNTIGLREDAESITKKVRTMPTDPARVRRTDAGDPEKCPVWQLHQVYSDDDTRDWVQKGCRSAGIGCLECKQPVIEGILREQQPMLERAQKYMDDPSLLRAIAADGCEKARKSAQEIMRDVREAMGLQYS</sequence>
<evidence type="ECO:0000256" key="4">
    <source>
        <dbReference type="ARBA" id="ARBA00022840"/>
    </source>
</evidence>
<comment type="similarity">
    <text evidence="1 8 9">Belongs to the class-I aminoacyl-tRNA synthetase family.</text>
</comment>
<comment type="subcellular location">
    <subcellularLocation>
        <location evidence="8">Cytoplasm</location>
    </subcellularLocation>
</comment>
<evidence type="ECO:0000256" key="8">
    <source>
        <dbReference type="HAMAP-Rule" id="MF_00140"/>
    </source>
</evidence>
<feature type="short sequence motif" description="'HIGH' region" evidence="8">
    <location>
        <begin position="12"/>
        <end position="20"/>
    </location>
</feature>
<dbReference type="NCBIfam" id="NF008922">
    <property type="entry name" value="PRK12283.1"/>
    <property type="match status" value="1"/>
</dbReference>
<dbReference type="SUPFAM" id="SSF52374">
    <property type="entry name" value="Nucleotidylyl transferase"/>
    <property type="match status" value="1"/>
</dbReference>
<evidence type="ECO:0000256" key="9">
    <source>
        <dbReference type="RuleBase" id="RU363036"/>
    </source>
</evidence>
<feature type="binding site" evidence="8">
    <location>
        <position position="138"/>
    </location>
    <ligand>
        <name>L-tryptophan</name>
        <dbReference type="ChEBI" id="CHEBI:57912"/>
    </ligand>
</feature>
<comment type="catalytic activity">
    <reaction evidence="7 8">
        <text>tRNA(Trp) + L-tryptophan + ATP = L-tryptophyl-tRNA(Trp) + AMP + diphosphate + H(+)</text>
        <dbReference type="Rhea" id="RHEA:24080"/>
        <dbReference type="Rhea" id="RHEA-COMP:9671"/>
        <dbReference type="Rhea" id="RHEA-COMP:9705"/>
        <dbReference type="ChEBI" id="CHEBI:15378"/>
        <dbReference type="ChEBI" id="CHEBI:30616"/>
        <dbReference type="ChEBI" id="CHEBI:33019"/>
        <dbReference type="ChEBI" id="CHEBI:57912"/>
        <dbReference type="ChEBI" id="CHEBI:78442"/>
        <dbReference type="ChEBI" id="CHEBI:78535"/>
        <dbReference type="ChEBI" id="CHEBI:456215"/>
        <dbReference type="EC" id="6.1.1.2"/>
    </reaction>
</comment>
<keyword evidence="3 8" id="KW-0547">Nucleotide-binding</keyword>
<feature type="binding site" evidence="8">
    <location>
        <begin position="265"/>
        <end position="269"/>
    </location>
    <ligand>
        <name>ATP</name>
        <dbReference type="ChEBI" id="CHEBI:30616"/>
    </ligand>
</feature>
<reference evidence="10 11" key="1">
    <citation type="submission" date="2019-08" db="EMBL/GenBank/DDBJ databases">
        <authorList>
            <person name="Peeters C."/>
        </authorList>
    </citation>
    <scope>NUCLEOTIDE SEQUENCE [LARGE SCALE GENOMIC DNA]</scope>
    <source>
        <strain evidence="10 11">LMG 20603</strain>
    </source>
</reference>
<comment type="function">
    <text evidence="8">Catalyzes the attachment of tryptophan to tRNA(Trp).</text>
</comment>
<evidence type="ECO:0000256" key="7">
    <source>
        <dbReference type="ARBA" id="ARBA00049929"/>
    </source>
</evidence>
<dbReference type="PRINTS" id="PR01039">
    <property type="entry name" value="TRNASYNTHTRP"/>
</dbReference>
<evidence type="ECO:0000256" key="2">
    <source>
        <dbReference type="ARBA" id="ARBA00022598"/>
    </source>
</evidence>
<dbReference type="GO" id="GO:0005524">
    <property type="term" value="F:ATP binding"/>
    <property type="evidence" value="ECO:0007669"/>
    <property type="project" value="UniProtKB-UniRule"/>
</dbReference>
<feature type="binding site" evidence="8">
    <location>
        <begin position="19"/>
        <end position="20"/>
    </location>
    <ligand>
        <name>ATP</name>
        <dbReference type="ChEBI" id="CHEBI:30616"/>
    </ligand>
</feature>
<accession>A0A5E5BRD8</accession>
<evidence type="ECO:0000256" key="1">
    <source>
        <dbReference type="ARBA" id="ARBA00005594"/>
    </source>
</evidence>